<evidence type="ECO:0000256" key="1">
    <source>
        <dbReference type="SAM" id="MobiDB-lite"/>
    </source>
</evidence>
<evidence type="ECO:0000313" key="2">
    <source>
        <dbReference type="EMBL" id="CAG8500449.1"/>
    </source>
</evidence>
<accession>A0A9N9F0T4</accession>
<feature type="region of interest" description="Disordered" evidence="1">
    <location>
        <begin position="35"/>
        <end position="77"/>
    </location>
</feature>
<evidence type="ECO:0000313" key="3">
    <source>
        <dbReference type="Proteomes" id="UP000789342"/>
    </source>
</evidence>
<feature type="non-terminal residue" evidence="2">
    <location>
        <position position="1"/>
    </location>
</feature>
<reference evidence="2" key="1">
    <citation type="submission" date="2021-06" db="EMBL/GenBank/DDBJ databases">
        <authorList>
            <person name="Kallberg Y."/>
            <person name="Tangrot J."/>
            <person name="Rosling A."/>
        </authorList>
    </citation>
    <scope>NUCLEOTIDE SEQUENCE</scope>
    <source>
        <strain evidence="2">CL551</strain>
    </source>
</reference>
<comment type="caution">
    <text evidence="2">The sequence shown here is derived from an EMBL/GenBank/DDBJ whole genome shotgun (WGS) entry which is preliminary data.</text>
</comment>
<gene>
    <name evidence="2" type="ORF">AMORRO_LOCUS3225</name>
</gene>
<name>A0A9N9F0T4_9GLOM</name>
<protein>
    <submittedName>
        <fullName evidence="2">14776_t:CDS:1</fullName>
    </submittedName>
</protein>
<keyword evidence="3" id="KW-1185">Reference proteome</keyword>
<dbReference type="EMBL" id="CAJVPV010001534">
    <property type="protein sequence ID" value="CAG8500449.1"/>
    <property type="molecule type" value="Genomic_DNA"/>
</dbReference>
<feature type="compositionally biased region" description="Polar residues" evidence="1">
    <location>
        <begin position="35"/>
        <end position="47"/>
    </location>
</feature>
<proteinExistence type="predicted"/>
<organism evidence="2 3">
    <name type="scientific">Acaulospora morrowiae</name>
    <dbReference type="NCBI Taxonomy" id="94023"/>
    <lineage>
        <taxon>Eukaryota</taxon>
        <taxon>Fungi</taxon>
        <taxon>Fungi incertae sedis</taxon>
        <taxon>Mucoromycota</taxon>
        <taxon>Glomeromycotina</taxon>
        <taxon>Glomeromycetes</taxon>
        <taxon>Diversisporales</taxon>
        <taxon>Acaulosporaceae</taxon>
        <taxon>Acaulospora</taxon>
    </lineage>
</organism>
<dbReference type="AlphaFoldDB" id="A0A9N9F0T4"/>
<sequence length="77" mass="9132">YEKRTAKEVTPLRTQPYAKKPSTLTKQTQFFTIQSNTKQLRTPTVQTRKLYPFTRQENPFKQKHNRIPHSSKVGTNR</sequence>
<feature type="region of interest" description="Disordered" evidence="1">
    <location>
        <begin position="1"/>
        <end position="23"/>
    </location>
</feature>
<dbReference type="Proteomes" id="UP000789342">
    <property type="component" value="Unassembled WGS sequence"/>
</dbReference>